<dbReference type="InterPro" id="IPR008920">
    <property type="entry name" value="TF_FadR/GntR_C"/>
</dbReference>
<dbReference type="PATRIC" id="fig|1316928.3.peg.3001"/>
<dbReference type="PROSITE" id="PS50949">
    <property type="entry name" value="HTH_GNTR"/>
    <property type="match status" value="1"/>
</dbReference>
<dbReference type="InterPro" id="IPR036390">
    <property type="entry name" value="WH_DNA-bd_sf"/>
</dbReference>
<proteinExistence type="predicted"/>
<evidence type="ECO:0000313" key="5">
    <source>
        <dbReference type="EMBL" id="EON31904.1"/>
    </source>
</evidence>
<dbReference type="InterPro" id="IPR036388">
    <property type="entry name" value="WH-like_DNA-bd_sf"/>
</dbReference>
<evidence type="ECO:0000256" key="3">
    <source>
        <dbReference type="ARBA" id="ARBA00023163"/>
    </source>
</evidence>
<dbReference type="SMART" id="SM00895">
    <property type="entry name" value="FCD"/>
    <property type="match status" value="1"/>
</dbReference>
<name>R7Y864_9ACTN</name>
<dbReference type="Pfam" id="PF07729">
    <property type="entry name" value="FCD"/>
    <property type="match status" value="1"/>
</dbReference>
<evidence type="ECO:0000259" key="4">
    <source>
        <dbReference type="PROSITE" id="PS50949"/>
    </source>
</evidence>
<evidence type="ECO:0000256" key="1">
    <source>
        <dbReference type="ARBA" id="ARBA00023015"/>
    </source>
</evidence>
<dbReference type="EMBL" id="AQPW01000018">
    <property type="protein sequence ID" value="EON31904.1"/>
    <property type="molecule type" value="Genomic_DNA"/>
</dbReference>
<evidence type="ECO:0000313" key="6">
    <source>
        <dbReference type="Proteomes" id="UP000013569"/>
    </source>
</evidence>
<dbReference type="Gene3D" id="1.20.120.530">
    <property type="entry name" value="GntR ligand-binding domain-like"/>
    <property type="match status" value="1"/>
</dbReference>
<dbReference type="Proteomes" id="UP000013569">
    <property type="component" value="Unassembled WGS sequence"/>
</dbReference>
<keyword evidence="3" id="KW-0804">Transcription</keyword>
<dbReference type="SMART" id="SM00345">
    <property type="entry name" value="HTH_GNTR"/>
    <property type="match status" value="1"/>
</dbReference>
<dbReference type="PANTHER" id="PTHR43537">
    <property type="entry name" value="TRANSCRIPTIONAL REGULATOR, GNTR FAMILY"/>
    <property type="match status" value="1"/>
</dbReference>
<comment type="caution">
    <text evidence="5">The sequence shown here is derived from an EMBL/GenBank/DDBJ whole genome shotgun (WGS) entry which is preliminary data.</text>
</comment>
<accession>R7Y864</accession>
<sequence>MARRRIAAAGDVFPTRGRRVSALGPARGGTARDLVYAELRRRLTTGEYAPDVALVPGVLSAEFEVSRTPVREALGLLEQEGLLRGTSRGFALRIRSESELVDIFETRGVLDAAAAAAAADRRDGIDLHRLQDLTARARAESDPTEVRQLFNAWHDAVRLAARNATIADLLHTLDAQAKVSAPWRPDEADRSYDDRCDEHEAILTAIVARDSEAARSLMLEHMRRDHEERVRGALGSRNH</sequence>
<dbReference type="SUPFAM" id="SSF46785">
    <property type="entry name" value="Winged helix' DNA-binding domain"/>
    <property type="match status" value="1"/>
</dbReference>
<keyword evidence="1" id="KW-0805">Transcription regulation</keyword>
<gene>
    <name evidence="5" type="ORF">GTC6_14879</name>
</gene>
<feature type="domain" description="HTH gntR-type" evidence="4">
    <location>
        <begin position="29"/>
        <end position="97"/>
    </location>
</feature>
<dbReference type="SUPFAM" id="SSF48008">
    <property type="entry name" value="GntR ligand-binding domain-like"/>
    <property type="match status" value="1"/>
</dbReference>
<organism evidence="5 6">
    <name type="scientific">Gordonia terrae C-6</name>
    <dbReference type="NCBI Taxonomy" id="1316928"/>
    <lineage>
        <taxon>Bacteria</taxon>
        <taxon>Bacillati</taxon>
        <taxon>Actinomycetota</taxon>
        <taxon>Actinomycetes</taxon>
        <taxon>Mycobacteriales</taxon>
        <taxon>Gordoniaceae</taxon>
        <taxon>Gordonia</taxon>
    </lineage>
</organism>
<dbReference type="GO" id="GO:0003700">
    <property type="term" value="F:DNA-binding transcription factor activity"/>
    <property type="evidence" value="ECO:0007669"/>
    <property type="project" value="InterPro"/>
</dbReference>
<dbReference type="InterPro" id="IPR000524">
    <property type="entry name" value="Tscrpt_reg_HTH_GntR"/>
</dbReference>
<keyword evidence="2" id="KW-0238">DNA-binding</keyword>
<dbReference type="AlphaFoldDB" id="R7Y864"/>
<dbReference type="PANTHER" id="PTHR43537:SF24">
    <property type="entry name" value="GLUCONATE OPERON TRANSCRIPTIONAL REPRESSOR"/>
    <property type="match status" value="1"/>
</dbReference>
<dbReference type="InterPro" id="IPR011711">
    <property type="entry name" value="GntR_C"/>
</dbReference>
<reference evidence="5 6" key="1">
    <citation type="journal article" date="2013" name="Genome Announc.">
        <title>Draft Genome Sequence of a Benzothiophene-Desulfurizing Bacterium, Gordona terrae Strain C-6.</title>
        <authorList>
            <person name="Wang W."/>
            <person name="Ma T."/>
            <person name="Ren Y."/>
            <person name="Li G."/>
        </authorList>
    </citation>
    <scope>NUCLEOTIDE SEQUENCE [LARGE SCALE GENOMIC DNA]</scope>
    <source>
        <strain evidence="5 6">C-6</strain>
    </source>
</reference>
<dbReference type="Gene3D" id="1.10.10.10">
    <property type="entry name" value="Winged helix-like DNA-binding domain superfamily/Winged helix DNA-binding domain"/>
    <property type="match status" value="1"/>
</dbReference>
<evidence type="ECO:0000256" key="2">
    <source>
        <dbReference type="ARBA" id="ARBA00023125"/>
    </source>
</evidence>
<dbReference type="Pfam" id="PF00392">
    <property type="entry name" value="GntR"/>
    <property type="match status" value="1"/>
</dbReference>
<protein>
    <submittedName>
        <fullName evidence="5">GntR family transcriptional regulator</fullName>
    </submittedName>
</protein>
<dbReference type="GO" id="GO:0003677">
    <property type="term" value="F:DNA binding"/>
    <property type="evidence" value="ECO:0007669"/>
    <property type="project" value="UniProtKB-KW"/>
</dbReference>